<evidence type="ECO:0000313" key="1">
    <source>
        <dbReference type="EMBL" id="NQX30631.1"/>
    </source>
</evidence>
<reference evidence="1 2" key="1">
    <citation type="submission" date="2020-05" db="EMBL/GenBank/DDBJ databases">
        <title>Description of Pedobacter foliorum sp. nov.</title>
        <authorList>
            <person name="Qi S."/>
            <person name="Carlier A."/>
            <person name="Cnockaert M."/>
            <person name="Vandamme P."/>
        </authorList>
    </citation>
    <scope>NUCLEOTIDE SEQUENCE [LARGE SCALE GENOMIC DNA]</scope>
    <source>
        <strain evidence="1 2">LMG 31300</strain>
    </source>
</reference>
<sequence length="64" mass="7198">MGFIKGALFGVAVYAAVKHITKKDILTGRSLLDDFMDKAPEYVEKVKDYASQVSDEFVEPEMRV</sequence>
<name>A0ABX2D993_9SPHI</name>
<protein>
    <submittedName>
        <fullName evidence="1">YtxH domain-containing protein</fullName>
    </submittedName>
</protein>
<organism evidence="1 2">
    <name type="scientific">Pedobacter boryungensis</name>
    <dbReference type="NCBI Taxonomy" id="869962"/>
    <lineage>
        <taxon>Bacteria</taxon>
        <taxon>Pseudomonadati</taxon>
        <taxon>Bacteroidota</taxon>
        <taxon>Sphingobacteriia</taxon>
        <taxon>Sphingobacteriales</taxon>
        <taxon>Sphingobacteriaceae</taxon>
        <taxon>Pedobacter</taxon>
    </lineage>
</organism>
<comment type="caution">
    <text evidence="1">The sequence shown here is derived from an EMBL/GenBank/DDBJ whole genome shotgun (WGS) entry which is preliminary data.</text>
</comment>
<gene>
    <name evidence="1" type="ORF">HQN85_02780</name>
</gene>
<evidence type="ECO:0000313" key="2">
    <source>
        <dbReference type="Proteomes" id="UP000762110"/>
    </source>
</evidence>
<dbReference type="EMBL" id="JABMKV010000001">
    <property type="protein sequence ID" value="NQX30631.1"/>
    <property type="molecule type" value="Genomic_DNA"/>
</dbReference>
<dbReference type="Proteomes" id="UP000762110">
    <property type="component" value="Unassembled WGS sequence"/>
</dbReference>
<accession>A0ABX2D993</accession>
<keyword evidence="2" id="KW-1185">Reference proteome</keyword>
<proteinExistence type="predicted"/>
<dbReference type="RefSeq" id="WP_173268818.1">
    <property type="nucleotide sequence ID" value="NZ_JABMKV010000001.1"/>
</dbReference>